<gene>
    <name evidence="2" type="ORF">MCM1_0762</name>
</gene>
<evidence type="ECO:0000256" key="1">
    <source>
        <dbReference type="SAM" id="Phobius"/>
    </source>
</evidence>
<dbReference type="EMBL" id="CP008746">
    <property type="protein sequence ID" value="AKJ37842.1"/>
    <property type="molecule type" value="Genomic_DNA"/>
</dbReference>
<name>A0A0G3CFF0_METBA</name>
<dbReference type="PATRIC" id="fig|796385.3.peg.953"/>
<protein>
    <submittedName>
        <fullName evidence="2">Pentapeptide repeat-containing protein</fullName>
    </submittedName>
</protein>
<dbReference type="PANTHER" id="PTHR14136:SF17">
    <property type="entry name" value="BTB_POZ DOMAIN-CONTAINING PROTEIN KCTD9"/>
    <property type="match status" value="1"/>
</dbReference>
<dbReference type="GeneID" id="70780368"/>
<keyword evidence="1" id="KW-0812">Transmembrane</keyword>
<dbReference type="AlphaFoldDB" id="A0A0G3CFF0"/>
<organism evidence="2 3">
    <name type="scientific">Methanosarcina barkeri CM1</name>
    <dbReference type="NCBI Taxonomy" id="796385"/>
    <lineage>
        <taxon>Archaea</taxon>
        <taxon>Methanobacteriati</taxon>
        <taxon>Methanobacteriota</taxon>
        <taxon>Stenosarchaea group</taxon>
        <taxon>Methanomicrobia</taxon>
        <taxon>Methanosarcinales</taxon>
        <taxon>Methanosarcinaceae</taxon>
        <taxon>Methanosarcina</taxon>
    </lineage>
</organism>
<dbReference type="PANTHER" id="PTHR14136">
    <property type="entry name" value="BTB_POZ DOMAIN-CONTAINING PROTEIN KCTD9"/>
    <property type="match status" value="1"/>
</dbReference>
<keyword evidence="1" id="KW-0472">Membrane</keyword>
<reference evidence="2 3" key="2">
    <citation type="journal article" date="2015" name="Stand. Genomic Sci.">
        <title>The complete genome sequence of the rumen methanogen Methanosarcina barkeri CM1.</title>
        <authorList>
            <person name="Lambie S.C."/>
            <person name="Kelly W.J."/>
            <person name="Leahy S.C."/>
            <person name="Li D."/>
            <person name="Reilly K."/>
            <person name="McAllister T.A."/>
            <person name="Valle E.R."/>
            <person name="Attwood G.T."/>
            <person name="Altermann E."/>
        </authorList>
    </citation>
    <scope>NUCLEOTIDE SEQUENCE [LARGE SCALE GENOMIC DNA]</scope>
    <source>
        <strain evidence="2 3">CM1</strain>
    </source>
</reference>
<feature type="transmembrane region" description="Helical" evidence="1">
    <location>
        <begin position="48"/>
        <end position="69"/>
    </location>
</feature>
<dbReference type="RefSeq" id="WP_238985622.1">
    <property type="nucleotide sequence ID" value="NZ_CP008746.1"/>
</dbReference>
<dbReference type="InterPro" id="IPR001646">
    <property type="entry name" value="5peptide_repeat"/>
</dbReference>
<dbReference type="SUPFAM" id="SSF141571">
    <property type="entry name" value="Pentapeptide repeat-like"/>
    <property type="match status" value="1"/>
</dbReference>
<evidence type="ECO:0000313" key="3">
    <source>
        <dbReference type="Proteomes" id="UP000035331"/>
    </source>
</evidence>
<feature type="transmembrane region" description="Helical" evidence="1">
    <location>
        <begin position="7"/>
        <end position="23"/>
    </location>
</feature>
<dbReference type="Proteomes" id="UP000035331">
    <property type="component" value="Chromosome"/>
</dbReference>
<proteinExistence type="predicted"/>
<dbReference type="Gene3D" id="2.160.20.80">
    <property type="entry name" value="E3 ubiquitin-protein ligase SopA"/>
    <property type="match status" value="2"/>
</dbReference>
<dbReference type="Pfam" id="PF00805">
    <property type="entry name" value="Pentapeptide"/>
    <property type="match status" value="4"/>
</dbReference>
<sequence>MKKSYQTIGLILLAAGLLMWWYFPQWQVNQLNISMNNTVERANLENQYRITIIQTLGSLVVIAGLFFTYEKILTLKDGQVTERFTNAIEQLGKDQLELKLGGIYALERIANESESDYWPIMEILTAYVRKNSSAEIFENKKITYLSMDIQANESTTKEVLETKKVPLDIQAVLTVLGRRKKSFNGGETYLANLQKSRFPAVLMILERCKKYFNCGEVNRLNLQGACLQDVDLEKAHLEGANLRKAHLEGADLRKAHLKGADLYGANLIEAKLEGANLERANLEGANFKGANLQGANLKGADFTEICFSGNSIIKEANFEEAHLEGANLKKAYLCEANLKKAHFEGANLEGANLEGANLREARLCEANLKGASLDRVPHLCLEGANLERAYLWKADLTGANLEGANIKGADFKGAILEEADFTEVDFKEDNIDASLFPVLYNKHNLIIDQLSKVKSLYGAKNLNHELETALRKKHPELFEEPDDHKCYRENFL</sequence>
<keyword evidence="1" id="KW-1133">Transmembrane helix</keyword>
<dbReference type="InterPro" id="IPR051082">
    <property type="entry name" value="Pentapeptide-BTB/POZ_domain"/>
</dbReference>
<reference evidence="3" key="1">
    <citation type="submission" date="2014-06" db="EMBL/GenBank/DDBJ databases">
        <title>The complete genome sequence of Methanosarcina barkeri CM1.</title>
        <authorList>
            <consortium name="Pastoral Greenhouse Gas Research Consortium"/>
            <person name="Lambie S.C."/>
            <person name="Leahy S.C."/>
            <person name="Kelly W.J."/>
            <person name="Li D."/>
            <person name="Reilly K."/>
            <person name="Attwood G.T."/>
            <person name="Altermann E."/>
        </authorList>
    </citation>
    <scope>NUCLEOTIDE SEQUENCE [LARGE SCALE GENOMIC DNA]</scope>
    <source>
        <strain evidence="3">CM1</strain>
    </source>
</reference>
<accession>A0A0G3CFF0</accession>
<evidence type="ECO:0000313" key="2">
    <source>
        <dbReference type="EMBL" id="AKJ37842.1"/>
    </source>
</evidence>